<protein>
    <submittedName>
        <fullName evidence="1">Uncharacterized protein</fullName>
    </submittedName>
</protein>
<accession>A0A4R2BYZ7</accession>
<name>A0A4R2BYZ7_SHIGR</name>
<keyword evidence="2" id="KW-1185">Reference proteome</keyword>
<reference evidence="1 2" key="1">
    <citation type="submission" date="2019-03" db="EMBL/GenBank/DDBJ databases">
        <title>Genomic Encyclopedia of Type Strains, Phase IV (KMG-IV): sequencing the most valuable type-strain genomes for metagenomic binning, comparative biology and taxonomic classification.</title>
        <authorList>
            <person name="Goeker M."/>
        </authorList>
    </citation>
    <scope>NUCLEOTIDE SEQUENCE [LARGE SCALE GENOMIC DNA]</scope>
    <source>
        <strain evidence="1 2">DSM 18401</strain>
    </source>
</reference>
<dbReference type="Proteomes" id="UP000295351">
    <property type="component" value="Unassembled WGS sequence"/>
</dbReference>
<organism evidence="1 2">
    <name type="scientific">Shinella granuli</name>
    <dbReference type="NCBI Taxonomy" id="323621"/>
    <lineage>
        <taxon>Bacteria</taxon>
        <taxon>Pseudomonadati</taxon>
        <taxon>Pseudomonadota</taxon>
        <taxon>Alphaproteobacteria</taxon>
        <taxon>Hyphomicrobiales</taxon>
        <taxon>Rhizobiaceae</taxon>
        <taxon>Shinella</taxon>
    </lineage>
</organism>
<dbReference type="RefSeq" id="WP_133036996.1">
    <property type="nucleotide sequence ID" value="NZ_BAABEI010000012.1"/>
</dbReference>
<gene>
    <name evidence="1" type="ORF">EV665_14319</name>
</gene>
<evidence type="ECO:0000313" key="1">
    <source>
        <dbReference type="EMBL" id="TCN32976.1"/>
    </source>
</evidence>
<proteinExistence type="predicted"/>
<evidence type="ECO:0000313" key="2">
    <source>
        <dbReference type="Proteomes" id="UP000295351"/>
    </source>
</evidence>
<dbReference type="AlphaFoldDB" id="A0A4R2BYZ7"/>
<sequence length="81" mass="9088">MTIRPVKYRVKQPVVVDGHRVSDGVYVGQKISDTEIERQRNRLFSYFLHLATQKAGKGATGVQRFDLDVTDLVISGQIDLG</sequence>
<comment type="caution">
    <text evidence="1">The sequence shown here is derived from an EMBL/GenBank/DDBJ whole genome shotgun (WGS) entry which is preliminary data.</text>
</comment>
<dbReference type="EMBL" id="SLVX01000043">
    <property type="protein sequence ID" value="TCN32976.1"/>
    <property type="molecule type" value="Genomic_DNA"/>
</dbReference>